<gene>
    <name evidence="3" type="ORF">U1T56_18425</name>
</gene>
<protein>
    <submittedName>
        <fullName evidence="3">Lipid-binding SYLF domain-containing protein</fullName>
    </submittedName>
</protein>
<feature type="domain" description="Ysc84 actin-binding" evidence="2">
    <location>
        <begin position="107"/>
        <end position="191"/>
    </location>
</feature>
<organism evidence="3 4">
    <name type="scientific">Benzoatithermus flavus</name>
    <dbReference type="NCBI Taxonomy" id="3108223"/>
    <lineage>
        <taxon>Bacteria</taxon>
        <taxon>Pseudomonadati</taxon>
        <taxon>Pseudomonadota</taxon>
        <taxon>Alphaproteobacteria</taxon>
        <taxon>Geminicoccales</taxon>
        <taxon>Geminicoccaceae</taxon>
        <taxon>Benzoatithermus</taxon>
    </lineage>
</organism>
<sequence length="194" mass="19808">MILTSRRSVLATAGLLAMGLAGCSNTQGPVSASTSTGAKRAAIDAEVDAALAELYRTRPGARQLADRAKAILVFPSITQAGFGVGGLYGTGAMREGGRTTGYYNIAGGTIGFQIGGQSFSQAYFFNTADALETFRKTKGFELGAGLTAVAADFGANGEITTSTLQKPLVVVTWGQSGLMAGATIEGAKITEINP</sequence>
<feature type="signal peptide" evidence="1">
    <location>
        <begin position="1"/>
        <end position="26"/>
    </location>
</feature>
<dbReference type="RefSeq" id="WP_418160980.1">
    <property type="nucleotide sequence ID" value="NZ_JBBLZC010000022.1"/>
</dbReference>
<evidence type="ECO:0000313" key="3">
    <source>
        <dbReference type="EMBL" id="MEK0085133.1"/>
    </source>
</evidence>
<evidence type="ECO:0000256" key="1">
    <source>
        <dbReference type="SAM" id="SignalP"/>
    </source>
</evidence>
<feature type="chain" id="PRO_5045098475" evidence="1">
    <location>
        <begin position="27"/>
        <end position="194"/>
    </location>
</feature>
<comment type="caution">
    <text evidence="3">The sequence shown here is derived from an EMBL/GenBank/DDBJ whole genome shotgun (WGS) entry which is preliminary data.</text>
</comment>
<proteinExistence type="predicted"/>
<dbReference type="PROSITE" id="PS51257">
    <property type="entry name" value="PROKAR_LIPOPROTEIN"/>
    <property type="match status" value="1"/>
</dbReference>
<dbReference type="PROSITE" id="PS51318">
    <property type="entry name" value="TAT"/>
    <property type="match status" value="1"/>
</dbReference>
<evidence type="ECO:0000313" key="4">
    <source>
        <dbReference type="Proteomes" id="UP001375743"/>
    </source>
</evidence>
<dbReference type="Pfam" id="PF04366">
    <property type="entry name" value="Ysc84"/>
    <property type="match status" value="1"/>
</dbReference>
<name>A0ABU8XVA6_9PROT</name>
<dbReference type="EMBL" id="JBBLZC010000022">
    <property type="protein sequence ID" value="MEK0085133.1"/>
    <property type="molecule type" value="Genomic_DNA"/>
</dbReference>
<dbReference type="CDD" id="cd11524">
    <property type="entry name" value="SYLF"/>
    <property type="match status" value="1"/>
</dbReference>
<reference evidence="3 4" key="1">
    <citation type="submission" date="2024-01" db="EMBL/GenBank/DDBJ databases">
        <title>Multi-omics insights into the function and evolution of sodium benzoate biodegradation pathways in Benzoatithermus flavus gen. nov., sp. nov. from hot spring.</title>
        <authorList>
            <person name="Hu C.-J."/>
            <person name="Li W.-J."/>
        </authorList>
    </citation>
    <scope>NUCLEOTIDE SEQUENCE [LARGE SCALE GENOMIC DNA]</scope>
    <source>
        <strain evidence="3 4">SYSU G07066</strain>
    </source>
</reference>
<accession>A0ABU8XVA6</accession>
<dbReference type="InterPro" id="IPR007461">
    <property type="entry name" value="Ysc84_actin-binding"/>
</dbReference>
<dbReference type="Proteomes" id="UP001375743">
    <property type="component" value="Unassembled WGS sequence"/>
</dbReference>
<dbReference type="InterPro" id="IPR006311">
    <property type="entry name" value="TAT_signal"/>
</dbReference>
<evidence type="ECO:0000259" key="2">
    <source>
        <dbReference type="Pfam" id="PF04366"/>
    </source>
</evidence>
<keyword evidence="1" id="KW-0732">Signal</keyword>
<keyword evidence="4" id="KW-1185">Reference proteome</keyword>